<evidence type="ECO:0000313" key="1">
    <source>
        <dbReference type="EMBL" id="KFN92543.1"/>
    </source>
</evidence>
<gene>
    <name evidence="1" type="ORF">TMU3MR103_0407</name>
</gene>
<name>A0A091CDY2_9ENTE</name>
<dbReference type="RefSeq" id="WP_014123804.1">
    <property type="nucleotide sequence ID" value="NZ_JPVT01000042.1"/>
</dbReference>
<protein>
    <submittedName>
        <fullName evidence="1">Replicon stabilization protein</fullName>
    </submittedName>
</protein>
<dbReference type="AlphaFoldDB" id="A0A091CDY2"/>
<sequence>MATITVRVTDEEKDFLDNMAKFEGKSLSELLKTTTLSSLEDAYDAQIGDAAYDEYLKNPQSRPLSESLEEYGLGESE</sequence>
<dbReference type="NCBIfam" id="NF046040">
    <property type="entry name" value="RelB_antitoxin"/>
    <property type="match status" value="1"/>
</dbReference>
<keyword evidence="2" id="KW-1185">Reference proteome</keyword>
<accession>A0A091CDY2</accession>
<dbReference type="Proteomes" id="UP000029381">
    <property type="component" value="Unassembled WGS sequence"/>
</dbReference>
<organism evidence="1 2">
    <name type="scientific">Tetragenococcus muriaticus 3MR10-3</name>
    <dbReference type="NCBI Taxonomy" id="1302648"/>
    <lineage>
        <taxon>Bacteria</taxon>
        <taxon>Bacillati</taxon>
        <taxon>Bacillota</taxon>
        <taxon>Bacilli</taxon>
        <taxon>Lactobacillales</taxon>
        <taxon>Enterococcaceae</taxon>
        <taxon>Tetragenococcus</taxon>
    </lineage>
</organism>
<dbReference type="Pfam" id="PF19807">
    <property type="entry name" value="DUF6290"/>
    <property type="match status" value="1"/>
</dbReference>
<dbReference type="EMBL" id="JPVT01000042">
    <property type="protein sequence ID" value="KFN92543.1"/>
    <property type="molecule type" value="Genomic_DNA"/>
</dbReference>
<comment type="caution">
    <text evidence="1">The sequence shown here is derived from an EMBL/GenBank/DDBJ whole genome shotgun (WGS) entry which is preliminary data.</text>
</comment>
<dbReference type="PATRIC" id="fig|1302648.3.peg.394"/>
<dbReference type="InterPro" id="IPR046257">
    <property type="entry name" value="DUF6290"/>
</dbReference>
<proteinExistence type="predicted"/>
<evidence type="ECO:0000313" key="2">
    <source>
        <dbReference type="Proteomes" id="UP000029381"/>
    </source>
</evidence>
<reference evidence="1 2" key="1">
    <citation type="submission" date="2014-08" db="EMBL/GenBank/DDBJ databases">
        <title>Genome sequence of Tetragenococcus muriaticus.</title>
        <authorList>
            <person name="Chuea-nongthon C."/>
            <person name="Rodtong S."/>
            <person name="Yongsawatdigul J."/>
            <person name="Steele J.L."/>
            <person name="Liu X.-y."/>
            <person name="Speers J."/>
            <person name="Glasner J.D."/>
            <person name="Neeno-Eckwall E.C."/>
        </authorList>
    </citation>
    <scope>NUCLEOTIDE SEQUENCE [LARGE SCALE GENOMIC DNA]</scope>
    <source>
        <strain evidence="1 2">3MR10-3</strain>
    </source>
</reference>